<dbReference type="PANTHER" id="PTHR45756:SF1">
    <property type="entry name" value="PROTEIN KINASE DOMAIN CONTAINING PROTEIN"/>
    <property type="match status" value="1"/>
</dbReference>
<dbReference type="VEuPathDB" id="GiardiaDB:DHA2_152766"/>
<feature type="domain" description="EGF-like" evidence="2">
    <location>
        <begin position="380"/>
        <end position="410"/>
    </location>
</feature>
<keyword evidence="1" id="KW-0812">Transmembrane</keyword>
<dbReference type="InterPro" id="IPR000742">
    <property type="entry name" value="EGF"/>
</dbReference>
<gene>
    <name evidence="3" type="ORF">GSB_155444</name>
</gene>
<proteinExistence type="predicted"/>
<reference evidence="3 4" key="2">
    <citation type="journal article" date="2013" name="Genome Biol. Evol.">
        <title>Genome sequencing of Giardia lamblia genotypes A2 and B isolates (DH and GS) and comparative analysis with the genomes of genotypes A1 and E (WB and Pig).</title>
        <authorList>
            <person name="Adam R.D."/>
            <person name="Dahlstrom E.W."/>
            <person name="Martens C.A."/>
            <person name="Bruno D.P."/>
            <person name="Barbian K.D."/>
            <person name="Ricklefs S.M."/>
            <person name="Hernandez M.M."/>
            <person name="Narla N.P."/>
            <person name="Patel R.B."/>
            <person name="Porcella S.F."/>
            <person name="Nash T.E."/>
        </authorList>
    </citation>
    <scope>NUCLEOTIDE SEQUENCE [LARGE SCALE GENOMIC DNA]</scope>
    <source>
        <strain evidence="3 4">GS</strain>
    </source>
</reference>
<organism evidence="3 4">
    <name type="scientific">Giardia intestinalis</name>
    <name type="common">Giardia lamblia</name>
    <dbReference type="NCBI Taxonomy" id="5741"/>
    <lineage>
        <taxon>Eukaryota</taxon>
        <taxon>Metamonada</taxon>
        <taxon>Diplomonadida</taxon>
        <taxon>Hexamitidae</taxon>
        <taxon>Giardiinae</taxon>
        <taxon>Giardia</taxon>
    </lineage>
</organism>
<dbReference type="SMART" id="SM00181">
    <property type="entry name" value="EGF"/>
    <property type="match status" value="9"/>
</dbReference>
<feature type="domain" description="EGF-like" evidence="2">
    <location>
        <begin position="181"/>
        <end position="216"/>
    </location>
</feature>
<keyword evidence="1" id="KW-0472">Membrane</keyword>
<feature type="domain" description="EGF-like" evidence="2">
    <location>
        <begin position="347"/>
        <end position="379"/>
    </location>
</feature>
<dbReference type="SMART" id="SM00261">
    <property type="entry name" value="FU"/>
    <property type="match status" value="6"/>
</dbReference>
<reference evidence="4" key="1">
    <citation type="submission" date="2012-02" db="EMBL/GenBank/DDBJ databases">
        <title>Genome sequencing of Giardia lamblia Genotypes A2 and B isolates (DH and GS) and comparative analysis with the genomes of Genotypes A1 and E (WB and Pig).</title>
        <authorList>
            <person name="Adam R."/>
            <person name="Dahlstrom E."/>
            <person name="Martens C."/>
            <person name="Bruno D."/>
            <person name="Barbian K."/>
            <person name="Porcella S.F."/>
            <person name="Nash T."/>
        </authorList>
    </citation>
    <scope>NUCLEOTIDE SEQUENCE</scope>
    <source>
        <strain evidence="4">GS</strain>
    </source>
</reference>
<accession>V6TTS6</accession>
<feature type="transmembrane region" description="Helical" evidence="1">
    <location>
        <begin position="639"/>
        <end position="663"/>
    </location>
</feature>
<dbReference type="PANTHER" id="PTHR45756">
    <property type="entry name" value="PALMITOYLTRANSFERASE"/>
    <property type="match status" value="1"/>
</dbReference>
<dbReference type="Proteomes" id="UP000018040">
    <property type="component" value="Unassembled WGS sequence"/>
</dbReference>
<dbReference type="InterPro" id="IPR009030">
    <property type="entry name" value="Growth_fac_rcpt_cys_sf"/>
</dbReference>
<dbReference type="Gene3D" id="2.10.220.10">
    <property type="entry name" value="Hormone Receptor, Insulin-like Growth Factor Receptor 1, Chain A, domain 2"/>
    <property type="match status" value="1"/>
</dbReference>
<dbReference type="EMBL" id="AHHH01000228">
    <property type="protein sequence ID" value="ESU40420.1"/>
    <property type="molecule type" value="Genomic_DNA"/>
</dbReference>
<evidence type="ECO:0000259" key="2">
    <source>
        <dbReference type="SMART" id="SM00181"/>
    </source>
</evidence>
<feature type="domain" description="EGF-like" evidence="2">
    <location>
        <begin position="98"/>
        <end position="148"/>
    </location>
</feature>
<feature type="domain" description="EGF-like" evidence="2">
    <location>
        <begin position="49"/>
        <end position="81"/>
    </location>
</feature>
<feature type="domain" description="EGF-like" evidence="2">
    <location>
        <begin position="482"/>
        <end position="515"/>
    </location>
</feature>
<dbReference type="VEuPathDB" id="GiardiaDB:GL50803_0016716"/>
<comment type="caution">
    <text evidence="3">The sequence shown here is derived from an EMBL/GenBank/DDBJ whole genome shotgun (WGS) entry which is preliminary data.</text>
</comment>
<keyword evidence="1" id="KW-1133">Transmembrane helix</keyword>
<feature type="domain" description="EGF-like" evidence="2">
    <location>
        <begin position="248"/>
        <end position="286"/>
    </location>
</feature>
<dbReference type="VEuPathDB" id="GiardiaDB:QR46_2415"/>
<dbReference type="InterPro" id="IPR053215">
    <property type="entry name" value="TKL_Ser/Thr_kinase"/>
</dbReference>
<protein>
    <submittedName>
        <fullName evidence="3">Variant-specific surface protein</fullName>
    </submittedName>
</protein>
<evidence type="ECO:0000256" key="1">
    <source>
        <dbReference type="SAM" id="Phobius"/>
    </source>
</evidence>
<evidence type="ECO:0000313" key="3">
    <source>
        <dbReference type="EMBL" id="ESU40420.1"/>
    </source>
</evidence>
<dbReference type="SUPFAM" id="SSF57184">
    <property type="entry name" value="Growth factor receptor domain"/>
    <property type="match status" value="5"/>
</dbReference>
<feature type="domain" description="EGF-like" evidence="2">
    <location>
        <begin position="551"/>
        <end position="585"/>
    </location>
</feature>
<dbReference type="AlphaFoldDB" id="V6TTS6"/>
<dbReference type="OrthoDB" id="300641at2759"/>
<dbReference type="InterPro" id="IPR006212">
    <property type="entry name" value="Furin_repeat"/>
</dbReference>
<evidence type="ECO:0000313" key="4">
    <source>
        <dbReference type="Proteomes" id="UP000018040"/>
    </source>
</evidence>
<name>V6TTS6_GIAIN</name>
<feature type="non-terminal residue" evidence="3">
    <location>
        <position position="1"/>
    </location>
</feature>
<dbReference type="VEuPathDB" id="GiardiaDB:GL50581_662"/>
<sequence length="694" mass="74559">VQRISYCVVRVKRHVKLKMCLLTLTIFFAGILGINCPRDHYALGNMCIKCEDGMLWCVSCKGPGKCTECREGYYLDGGYCKPCDHTCKTCNNPHTCLECSTNHCRNTSGACEEPEEVYEGCGKCAHDTNKCIQCHAGYFFNAKTFTCTKCKDNCYTCKSETECEEPSSGHYLDKTTGEITLCTDVNCRICDTSKETCDECIDGYTLNGSNSGSSCTPCTVKNCSECASASTCSGCKEGYVLTGSVCSPCGTNCYFCMDGMYPSPYRCVSGACFPGYRFDPDTSYCKKCPDECISCHYDSARAETVCDKCKTTTDAVTGPNIYGILCTASPQGPCSRDEFLENGECINCEVSVMGCEECSERYQCTKCQEGFYLVGNICVACDSTCDTCEGTSSNCMSCLSGKVLKGNACVPAHEAIPNCEEASGGGTVDAICVRCATGYHVSDERCAPCNSQCETCTGPDLSNCVTAVEGYRYNRSSGTIEKCQVENCSRCAYNAAECSTCKTGYYLSTNSRTCTQGSIANCKRYVKGANRCSECVEGYGFSEGADPTCIPCQKECLGDCYLANLCTHGNCADGFYFSHDDSTCAACPPGCSMCKQFWNNGLLGCTRCASGDTVSLSTAYGLHCDGLPNKSGLKPGATAAIVILVLLLIGVCAAMPFIVKVLVRKGIRRKTRAMKYDRGSADSLLPEGSADSAI</sequence>
<feature type="domain" description="EGF-like" evidence="2">
    <location>
        <begin position="217"/>
        <end position="247"/>
    </location>
</feature>